<organism evidence="2 3">
    <name type="scientific">Paragonimus skrjabini miyazakii</name>
    <dbReference type="NCBI Taxonomy" id="59628"/>
    <lineage>
        <taxon>Eukaryota</taxon>
        <taxon>Metazoa</taxon>
        <taxon>Spiralia</taxon>
        <taxon>Lophotrochozoa</taxon>
        <taxon>Platyhelminthes</taxon>
        <taxon>Trematoda</taxon>
        <taxon>Digenea</taxon>
        <taxon>Plagiorchiida</taxon>
        <taxon>Troglotremata</taxon>
        <taxon>Troglotrematidae</taxon>
        <taxon>Paragonimus</taxon>
    </lineage>
</organism>
<accession>A0A8S9YFF5</accession>
<gene>
    <name evidence="2" type="ORF">EG68_10910</name>
</gene>
<keyword evidence="3" id="KW-1185">Reference proteome</keyword>
<evidence type="ECO:0000256" key="1">
    <source>
        <dbReference type="SAM" id="SignalP"/>
    </source>
</evidence>
<feature type="chain" id="PRO_5035751275" evidence="1">
    <location>
        <begin position="17"/>
        <end position="382"/>
    </location>
</feature>
<dbReference type="AlphaFoldDB" id="A0A8S9YFF5"/>
<evidence type="ECO:0000313" key="2">
    <source>
        <dbReference type="EMBL" id="KAF7241433.1"/>
    </source>
</evidence>
<dbReference type="Proteomes" id="UP000822476">
    <property type="component" value="Unassembled WGS sequence"/>
</dbReference>
<name>A0A8S9YFF5_9TREM</name>
<dbReference type="Gene3D" id="1.25.40.10">
    <property type="entry name" value="Tetratricopeptide repeat domain"/>
    <property type="match status" value="1"/>
</dbReference>
<feature type="signal peptide" evidence="1">
    <location>
        <begin position="1"/>
        <end position="16"/>
    </location>
</feature>
<evidence type="ECO:0000313" key="3">
    <source>
        <dbReference type="Proteomes" id="UP000822476"/>
    </source>
</evidence>
<dbReference type="InterPro" id="IPR011990">
    <property type="entry name" value="TPR-like_helical_dom_sf"/>
</dbReference>
<dbReference type="EMBL" id="JTDE01007021">
    <property type="protein sequence ID" value="KAF7241433.1"/>
    <property type="molecule type" value="Genomic_DNA"/>
</dbReference>
<dbReference type="SUPFAM" id="SSF48452">
    <property type="entry name" value="TPR-like"/>
    <property type="match status" value="1"/>
</dbReference>
<dbReference type="OrthoDB" id="6241227at2759"/>
<proteinExistence type="predicted"/>
<reference evidence="2" key="1">
    <citation type="submission" date="2019-07" db="EMBL/GenBank/DDBJ databases">
        <title>Annotation for the trematode Paragonimus miyazaki's.</title>
        <authorList>
            <person name="Choi Y.-J."/>
        </authorList>
    </citation>
    <scope>NUCLEOTIDE SEQUENCE</scope>
    <source>
        <strain evidence="2">Japan</strain>
    </source>
</reference>
<comment type="caution">
    <text evidence="2">The sequence shown here is derived from an EMBL/GenBank/DDBJ whole genome shotgun (WGS) entry which is preliminary data.</text>
</comment>
<sequence length="382" mass="43704">MRSFVVIALLSTFVNASHKESVRLISLNADLSLRDLELIDVHPNFLRRRAQIEQTTGALLELINRHKILNNHVFPFGSIVYGKSDHPDWSYENYLAHSVLHVVSREIQFFEACYFEEYGGLQPVACFMPVRRKTLCEEKKLDKFVHAVRQQVQSEIRSTGDEKNDIAVVRSIFLSNCGEHQKASTLLLKLTQNDPTNPYYRFVLSELLSRQDKRKLGLALEHINEAVRLNSSEVQYREKRLTLYLSHGLIDDARLDAEWIRAHVEEHLRGKYCTYCSRKRVKKTVPPLDWRPWFVLGLFDLIASNGTQAERDFTVALDLALSVKLRGDQEISFSVSSILRHLKAISLHNVNKFADAMETAVLNAHVNPSALDAVLLISQTLA</sequence>
<keyword evidence="1" id="KW-0732">Signal</keyword>
<protein>
    <submittedName>
        <fullName evidence="2">Uncharacterized protein</fullName>
    </submittedName>
</protein>